<keyword evidence="6" id="KW-1185">Reference proteome</keyword>
<dbReference type="GO" id="GO:0006617">
    <property type="term" value="P:SRP-dependent cotranslational protein targeting to membrane, signal sequence recognition"/>
    <property type="evidence" value="ECO:0007669"/>
    <property type="project" value="TreeGrafter"/>
</dbReference>
<protein>
    <recommendedName>
        <fullName evidence="7">Signal recognition particle 19 kDa protein</fullName>
    </recommendedName>
</protein>
<comment type="subcellular location">
    <subcellularLocation>
        <location evidence="1">Cytoplasm</location>
    </subcellularLocation>
</comment>
<evidence type="ECO:0000313" key="6">
    <source>
        <dbReference type="Proteomes" id="UP000275267"/>
    </source>
</evidence>
<dbReference type="Proteomes" id="UP000275267">
    <property type="component" value="Unassembled WGS sequence"/>
</dbReference>
<dbReference type="AlphaFoldDB" id="A0A3L6RRD5"/>
<dbReference type="Pfam" id="PF01922">
    <property type="entry name" value="SRP19"/>
    <property type="match status" value="1"/>
</dbReference>
<organism evidence="5 6">
    <name type="scientific">Panicum miliaceum</name>
    <name type="common">Proso millet</name>
    <name type="synonym">Broomcorn millet</name>
    <dbReference type="NCBI Taxonomy" id="4540"/>
    <lineage>
        <taxon>Eukaryota</taxon>
        <taxon>Viridiplantae</taxon>
        <taxon>Streptophyta</taxon>
        <taxon>Embryophyta</taxon>
        <taxon>Tracheophyta</taxon>
        <taxon>Spermatophyta</taxon>
        <taxon>Magnoliopsida</taxon>
        <taxon>Liliopsida</taxon>
        <taxon>Poales</taxon>
        <taxon>Poaceae</taxon>
        <taxon>PACMAD clade</taxon>
        <taxon>Panicoideae</taxon>
        <taxon>Panicodae</taxon>
        <taxon>Paniceae</taxon>
        <taxon>Panicinae</taxon>
        <taxon>Panicum</taxon>
        <taxon>Panicum sect. Panicum</taxon>
    </lineage>
</organism>
<evidence type="ECO:0008006" key="7">
    <source>
        <dbReference type="Google" id="ProtNLM"/>
    </source>
</evidence>
<dbReference type="STRING" id="4540.A0A3L6RRD5"/>
<accession>A0A3L6RRD5</accession>
<dbReference type="GO" id="GO:0008312">
    <property type="term" value="F:7S RNA binding"/>
    <property type="evidence" value="ECO:0007669"/>
    <property type="project" value="InterPro"/>
</dbReference>
<evidence type="ECO:0000256" key="4">
    <source>
        <dbReference type="ARBA" id="ARBA00023274"/>
    </source>
</evidence>
<dbReference type="SUPFAM" id="SSF69695">
    <property type="entry name" value="SRP19"/>
    <property type="match status" value="1"/>
</dbReference>
<evidence type="ECO:0000313" key="5">
    <source>
        <dbReference type="EMBL" id="RLN07587.1"/>
    </source>
</evidence>
<proteinExistence type="predicted"/>
<name>A0A3L6RRD5_PANMI</name>
<dbReference type="GO" id="GO:0005786">
    <property type="term" value="C:signal recognition particle, endoplasmic reticulum targeting"/>
    <property type="evidence" value="ECO:0007669"/>
    <property type="project" value="UniProtKB-KW"/>
</dbReference>
<evidence type="ECO:0000256" key="3">
    <source>
        <dbReference type="ARBA" id="ARBA00023135"/>
    </source>
</evidence>
<dbReference type="OrthoDB" id="2190947at2759"/>
<dbReference type="InterPro" id="IPR002778">
    <property type="entry name" value="Signal_recog_particle_SRP19"/>
</dbReference>
<evidence type="ECO:0000256" key="1">
    <source>
        <dbReference type="ARBA" id="ARBA00004496"/>
    </source>
</evidence>
<sequence length="116" mass="12961">MDVAGQARITSSKKWSVIYPVYINSRKTVAEGRRVAAGKACPDPTCGEIADCCSHLKIPCQIEKSSCCSRLRSWFLSILEGLGSRKLLPILHQQPHQSRERVDGRKSNRVIAFTVY</sequence>
<dbReference type="InterPro" id="IPR036521">
    <property type="entry name" value="SRP19-like_sf"/>
</dbReference>
<keyword evidence="4" id="KW-0687">Ribonucleoprotein</keyword>
<evidence type="ECO:0000256" key="2">
    <source>
        <dbReference type="ARBA" id="ARBA00022490"/>
    </source>
</evidence>
<reference evidence="6" key="1">
    <citation type="journal article" date="2019" name="Nat. Commun.">
        <title>The genome of broomcorn millet.</title>
        <authorList>
            <person name="Zou C."/>
            <person name="Miki D."/>
            <person name="Li D."/>
            <person name="Tang Q."/>
            <person name="Xiao L."/>
            <person name="Rajput S."/>
            <person name="Deng P."/>
            <person name="Jia W."/>
            <person name="Huang R."/>
            <person name="Zhang M."/>
            <person name="Sun Y."/>
            <person name="Hu J."/>
            <person name="Fu X."/>
            <person name="Schnable P.S."/>
            <person name="Li F."/>
            <person name="Zhang H."/>
            <person name="Feng B."/>
            <person name="Zhu X."/>
            <person name="Liu R."/>
            <person name="Schnable J.C."/>
            <person name="Zhu J.-K."/>
            <person name="Zhang H."/>
        </authorList>
    </citation>
    <scope>NUCLEOTIDE SEQUENCE [LARGE SCALE GENOMIC DNA]</scope>
</reference>
<gene>
    <name evidence="5" type="ORF">C2845_PM11G17460</name>
</gene>
<dbReference type="PANTHER" id="PTHR17453">
    <property type="entry name" value="SIGNAL RECOGNITION PARTICLE 19 KD PROTEIN"/>
    <property type="match status" value="1"/>
</dbReference>
<dbReference type="EMBL" id="PQIB02000007">
    <property type="protein sequence ID" value="RLN07587.1"/>
    <property type="molecule type" value="Genomic_DNA"/>
</dbReference>
<dbReference type="Gene3D" id="3.30.56.30">
    <property type="entry name" value="Signal recognition particle, SRP19-like subunit"/>
    <property type="match status" value="1"/>
</dbReference>
<comment type="caution">
    <text evidence="5">The sequence shown here is derived from an EMBL/GenBank/DDBJ whole genome shotgun (WGS) entry which is preliminary data.</text>
</comment>
<keyword evidence="2" id="KW-0963">Cytoplasm</keyword>
<keyword evidence="3" id="KW-0733">Signal recognition particle</keyword>
<dbReference type="PANTHER" id="PTHR17453:SF0">
    <property type="entry name" value="SIGNAL RECOGNITION PARTICLE 19 KDA PROTEIN"/>
    <property type="match status" value="1"/>
</dbReference>